<organism evidence="14 15">
    <name type="scientific">Thalassiosira oceanica</name>
    <name type="common">Marine diatom</name>
    <dbReference type="NCBI Taxonomy" id="159749"/>
    <lineage>
        <taxon>Eukaryota</taxon>
        <taxon>Sar</taxon>
        <taxon>Stramenopiles</taxon>
        <taxon>Ochrophyta</taxon>
        <taxon>Bacillariophyta</taxon>
        <taxon>Coscinodiscophyceae</taxon>
        <taxon>Thalassiosirophycidae</taxon>
        <taxon>Thalassiosirales</taxon>
        <taxon>Thalassiosiraceae</taxon>
        <taxon>Thalassiosira</taxon>
    </lineage>
</organism>
<dbReference type="PANTHER" id="PTHR14428">
    <property type="entry name" value="NUCLEOLAR COMPLEX PROTEIN 3"/>
    <property type="match status" value="1"/>
</dbReference>
<keyword evidence="7 10" id="KW-0472">Membrane</keyword>
<evidence type="ECO:0000313" key="14">
    <source>
        <dbReference type="EMBL" id="EJK46021.1"/>
    </source>
</evidence>
<evidence type="ECO:0000259" key="11">
    <source>
        <dbReference type="Pfam" id="PF00520"/>
    </source>
</evidence>
<dbReference type="FunFam" id="1.10.287.70:FF:000123">
    <property type="entry name" value="Potassium channel KAT3"/>
    <property type="match status" value="1"/>
</dbReference>
<feature type="transmembrane region" description="Helical" evidence="10">
    <location>
        <begin position="1057"/>
        <end position="1076"/>
    </location>
</feature>
<dbReference type="Proteomes" id="UP000266841">
    <property type="component" value="Unassembled WGS sequence"/>
</dbReference>
<dbReference type="InterPro" id="IPR016903">
    <property type="entry name" value="Nucleolar_cplx-assoc_3"/>
</dbReference>
<feature type="transmembrane region" description="Helical" evidence="10">
    <location>
        <begin position="1134"/>
        <end position="1155"/>
    </location>
</feature>
<protein>
    <recommendedName>
        <fullName evidence="16">Ion transport domain-containing protein</fullName>
    </recommendedName>
</protein>
<dbReference type="SUPFAM" id="SSF81324">
    <property type="entry name" value="Voltage-gated potassium channels"/>
    <property type="match status" value="1"/>
</dbReference>
<feature type="compositionally biased region" description="Basic and acidic residues" evidence="9">
    <location>
        <begin position="343"/>
        <end position="363"/>
    </location>
</feature>
<accession>K0RAE0</accession>
<evidence type="ECO:0000256" key="7">
    <source>
        <dbReference type="ARBA" id="ARBA00023136"/>
    </source>
</evidence>
<dbReference type="SUPFAM" id="SSF48371">
    <property type="entry name" value="ARM repeat"/>
    <property type="match status" value="1"/>
</dbReference>
<evidence type="ECO:0000259" key="12">
    <source>
        <dbReference type="Pfam" id="PF03914"/>
    </source>
</evidence>
<dbReference type="OrthoDB" id="10263597at2759"/>
<feature type="compositionally biased region" description="Basic and acidic residues" evidence="9">
    <location>
        <begin position="13"/>
        <end position="28"/>
    </location>
</feature>
<keyword evidence="4 10" id="KW-0812">Transmembrane</keyword>
<proteinExistence type="inferred from homology"/>
<evidence type="ECO:0000256" key="5">
    <source>
        <dbReference type="ARBA" id="ARBA00022989"/>
    </source>
</evidence>
<gene>
    <name evidence="14" type="ORF">THAOC_35335</name>
</gene>
<evidence type="ECO:0000256" key="3">
    <source>
        <dbReference type="ARBA" id="ARBA00007797"/>
    </source>
</evidence>
<feature type="region of interest" description="Disordered" evidence="9">
    <location>
        <begin position="338"/>
        <end position="363"/>
    </location>
</feature>
<dbReference type="GO" id="GO:0003682">
    <property type="term" value="F:chromatin binding"/>
    <property type="evidence" value="ECO:0007669"/>
    <property type="project" value="TreeGrafter"/>
</dbReference>
<dbReference type="GO" id="GO:0005730">
    <property type="term" value="C:nucleolus"/>
    <property type="evidence" value="ECO:0007669"/>
    <property type="project" value="UniProtKB-SubCell"/>
</dbReference>
<keyword evidence="15" id="KW-1185">Reference proteome</keyword>
<dbReference type="PRINTS" id="PR01463">
    <property type="entry name" value="EAGCHANLFMLY"/>
</dbReference>
<keyword evidence="8" id="KW-0539">Nucleus</keyword>
<evidence type="ECO:0000256" key="8">
    <source>
        <dbReference type="ARBA" id="ARBA00023242"/>
    </source>
</evidence>
<evidence type="ECO:0000256" key="6">
    <source>
        <dbReference type="ARBA" id="ARBA00023054"/>
    </source>
</evidence>
<dbReference type="eggNOG" id="KOG2153">
    <property type="taxonomic scope" value="Eukaryota"/>
</dbReference>
<comment type="subcellular location">
    <subcellularLocation>
        <location evidence="1">Membrane</location>
        <topology evidence="1">Multi-pass membrane protein</topology>
    </subcellularLocation>
    <subcellularLocation>
        <location evidence="2">Nucleus</location>
        <location evidence="2">Nucleolus</location>
    </subcellularLocation>
</comment>
<dbReference type="Pfam" id="PF03914">
    <property type="entry name" value="CBF"/>
    <property type="match status" value="1"/>
</dbReference>
<evidence type="ECO:0000259" key="13">
    <source>
        <dbReference type="Pfam" id="PF07540"/>
    </source>
</evidence>
<reference evidence="14 15" key="1">
    <citation type="journal article" date="2012" name="Genome Biol.">
        <title>Genome and low-iron response of an oceanic diatom adapted to chronic iron limitation.</title>
        <authorList>
            <person name="Lommer M."/>
            <person name="Specht M."/>
            <person name="Roy A.S."/>
            <person name="Kraemer L."/>
            <person name="Andreson R."/>
            <person name="Gutowska M.A."/>
            <person name="Wolf J."/>
            <person name="Bergner S.V."/>
            <person name="Schilhabel M.B."/>
            <person name="Klostermeier U.C."/>
            <person name="Beiko R.G."/>
            <person name="Rosenstiel P."/>
            <person name="Hippler M."/>
            <person name="Laroche J."/>
        </authorList>
    </citation>
    <scope>NUCLEOTIDE SEQUENCE [LARGE SCALE GENOMIC DNA]</scope>
    <source>
        <strain evidence="14 15">CCMP1005</strain>
    </source>
</reference>
<dbReference type="eggNOG" id="KOG0498">
    <property type="taxonomic scope" value="Eukaryota"/>
</dbReference>
<dbReference type="Pfam" id="PF07540">
    <property type="entry name" value="NOC3p"/>
    <property type="match status" value="1"/>
</dbReference>
<evidence type="ECO:0000256" key="2">
    <source>
        <dbReference type="ARBA" id="ARBA00004604"/>
    </source>
</evidence>
<feature type="domain" description="Nucleolar complex-associated protein 3 N-terminal" evidence="13">
    <location>
        <begin position="111"/>
        <end position="189"/>
    </location>
</feature>
<comment type="caution">
    <text evidence="14">The sequence shown here is derived from an EMBL/GenBank/DDBJ whole genome shotgun (WGS) entry which is preliminary data.</text>
</comment>
<feature type="region of interest" description="Disordered" evidence="9">
    <location>
        <begin position="87"/>
        <end position="111"/>
    </location>
</feature>
<dbReference type="InterPro" id="IPR003938">
    <property type="entry name" value="K_chnl_volt-dep_EAG/ELK/ERG"/>
</dbReference>
<name>K0RAE0_THAOC</name>
<dbReference type="InterPro" id="IPR005821">
    <property type="entry name" value="Ion_trans_dom"/>
</dbReference>
<feature type="domain" description="Ion transport" evidence="11">
    <location>
        <begin position="1007"/>
        <end position="1246"/>
    </location>
</feature>
<keyword evidence="6" id="KW-0175">Coiled coil</keyword>
<dbReference type="AlphaFoldDB" id="K0RAE0"/>
<dbReference type="EMBL" id="AGNL01048062">
    <property type="protein sequence ID" value="EJK46021.1"/>
    <property type="molecule type" value="Genomic_DNA"/>
</dbReference>
<sequence>MADIQHSKKRGRPSKDDGGCENDGDKLTKRQRKALASKKPYFQPKPASALQRLEVPLAEMAPEQRIDLIADLSESIIEDPATALTSSRTALGASGNKSSKDGEGAKEKQYQKTQSKMNRLLDLASLSSNGHDAHAARLGILSLLAIFQDILPSYRIRLPTEAEMSVRVSKDVKQTWDYERKLLQAYQRYLQLLERTWEEGKFGRNWSSLNDEKRKQHQPPTTIAATAILALSQLLQSCYNFNFRSNLIAIVVKQASNKNEDIRLACCSALSSMFANKDMQGEASLEAVRLMAKLIKQQSTNGGKPVHSDLVNTWLSLPLRVHEDEAVAARLAAQAKLKKSKRSKQDKEQADIEKEMKEGEASVDKMELARNQNECLHSITLTYFRILKEVASEKEDSRGGGDLVDVLLPCALNGLAKFSHLIHLDAIVDLLSVLKELLKNVDVLPLDAAIHCVLCALKTLRGPGRDTLPVDPKEYLVPLYSLLPRLGVDHIEAASSVAGTSAVERGGDRTIEAAIQCLDHACGCPRLELSTKRLSGFVKRLTSTSLHCSPQSAVPLLASARQVSARYSSAPSSKLGCMLENEEEIVSEGVYAPESEDPEQSNAHATSLWELSLLRHSMNPLVSSHAQAAAEGKLLRLPGETPKKLFARMSRNAMELYIPQKVLWKRHPLDSRPKQGEAEEGSQRRQRGFWYSGCSGCHWVLSGQREVLIRNDVSPARHLPDLCGHKGRGNSPSYGVHILLYAQGQGVQVVQAGYVERELAGWKGRGRKLGQAEQAVLLRRSEADWDLPHLDSRFKRKGTRKSSIFISFVGTKATKRPTGFDRQDSIHPAKLVFAWTIRFGEEETMISNSVGAVRRASSGNSSAKICPNDAAPTAPRGSIRLVRPIGKEEHSIDDEETPLGDTAHNGEDGERTSRVMRATRRRSSINRTRESILRILRDQKMSAESPAIGNNTRATTKFVDTLLSPTDWLTSPMDAPSDDQRISDAWARKTELESRSAKPWVCFFWEEEIEESMAIFIFELVVDALFALDIILNFFTAYIDQESSLLITHPRLIARRYLKGFFLIDLIATIPFGYILTESPIAISTKIGKIGRLPRLIKFARAARLLKLLRVYKLQELIMRLEIHYNVHHGISRMIKIVSLIMLVTHLVACFWFLIGLASGDGGGESKGLINSGWVYRYQLDASPKAHQYTSSMYWAFSTLTTVGYGDISARTPYEQVYAMVMMLVGVSWYAYIVSSMSTIMASFDAQNSA</sequence>
<dbReference type="InterPro" id="IPR016024">
    <property type="entry name" value="ARM-type_fold"/>
</dbReference>
<dbReference type="Gene3D" id="1.10.287.70">
    <property type="match status" value="1"/>
</dbReference>
<feature type="domain" description="CCAAT-binding factor" evidence="12">
    <location>
        <begin position="512"/>
        <end position="626"/>
    </location>
</feature>
<evidence type="ECO:0000256" key="1">
    <source>
        <dbReference type="ARBA" id="ARBA00004141"/>
    </source>
</evidence>
<dbReference type="GO" id="GO:0005249">
    <property type="term" value="F:voltage-gated potassium channel activity"/>
    <property type="evidence" value="ECO:0007669"/>
    <property type="project" value="InterPro"/>
</dbReference>
<feature type="compositionally biased region" description="Basic and acidic residues" evidence="9">
    <location>
        <begin position="98"/>
        <end position="110"/>
    </location>
</feature>
<keyword evidence="5 10" id="KW-1133">Transmembrane helix</keyword>
<dbReference type="GO" id="GO:0016020">
    <property type="term" value="C:membrane"/>
    <property type="evidence" value="ECO:0007669"/>
    <property type="project" value="UniProtKB-SubCell"/>
</dbReference>
<dbReference type="InterPro" id="IPR011501">
    <property type="entry name" value="Noc3_N"/>
</dbReference>
<evidence type="ECO:0000313" key="15">
    <source>
        <dbReference type="Proteomes" id="UP000266841"/>
    </source>
</evidence>
<comment type="similarity">
    <text evidence="3">Belongs to the CBF/MAK21 family.</text>
</comment>
<feature type="region of interest" description="Disordered" evidence="9">
    <location>
        <begin position="1"/>
        <end position="47"/>
    </location>
</feature>
<feature type="transmembrane region" description="Helical" evidence="10">
    <location>
        <begin position="1217"/>
        <end position="1234"/>
    </location>
</feature>
<evidence type="ECO:0000256" key="4">
    <source>
        <dbReference type="ARBA" id="ARBA00022692"/>
    </source>
</evidence>
<evidence type="ECO:0000256" key="9">
    <source>
        <dbReference type="SAM" id="MobiDB-lite"/>
    </source>
</evidence>
<dbReference type="GO" id="GO:0006270">
    <property type="term" value="P:DNA replication initiation"/>
    <property type="evidence" value="ECO:0007669"/>
    <property type="project" value="TreeGrafter"/>
</dbReference>
<evidence type="ECO:0000256" key="10">
    <source>
        <dbReference type="SAM" id="Phobius"/>
    </source>
</evidence>
<dbReference type="InterPro" id="IPR005612">
    <property type="entry name" value="CCAAT-binding_factor"/>
</dbReference>
<dbReference type="Pfam" id="PF00520">
    <property type="entry name" value="Ion_trans"/>
    <property type="match status" value="1"/>
</dbReference>
<evidence type="ECO:0008006" key="16">
    <source>
        <dbReference type="Google" id="ProtNLM"/>
    </source>
</evidence>
<feature type="region of interest" description="Disordered" evidence="9">
    <location>
        <begin position="887"/>
        <end position="912"/>
    </location>
</feature>
<feature type="non-terminal residue" evidence="14">
    <location>
        <position position="1250"/>
    </location>
</feature>
<dbReference type="PANTHER" id="PTHR14428:SF5">
    <property type="entry name" value="NUCLEOLAR COMPLEX PROTEIN 3 HOMOLOG"/>
    <property type="match status" value="1"/>
</dbReference>